<name>A0ABS8D7J5_9NEIS</name>
<dbReference type="EMBL" id="JAJBZT010000005">
    <property type="protein sequence ID" value="MCB6183956.1"/>
    <property type="molecule type" value="Genomic_DNA"/>
</dbReference>
<sequence length="130" mass="14976">MNPSEIPKLHIPEIIFREDGIVCVDHGYARTLTSEGVLEVLRIRREFSLKPMPLMIKMDGRPILDPKIISIVKSAEYCEVTPAVAYVTSSWYVRQLLDTYMTIQTPSYPLFVFEQEEEALAWLSRFVPAK</sequence>
<comment type="caution">
    <text evidence="2">The sequence shown here is derived from an EMBL/GenBank/DDBJ whole genome shotgun (WGS) entry which is preliminary data.</text>
</comment>
<dbReference type="Pfam" id="PF25056">
    <property type="entry name" value="DUF7793"/>
    <property type="match status" value="1"/>
</dbReference>
<protein>
    <recommendedName>
        <fullName evidence="1">DUF7793 domain-containing protein</fullName>
    </recommendedName>
</protein>
<evidence type="ECO:0000313" key="2">
    <source>
        <dbReference type="EMBL" id="MCB6183956.1"/>
    </source>
</evidence>
<feature type="domain" description="DUF7793" evidence="1">
    <location>
        <begin position="18"/>
        <end position="126"/>
    </location>
</feature>
<keyword evidence="3" id="KW-1185">Reference proteome</keyword>
<evidence type="ECO:0000259" key="1">
    <source>
        <dbReference type="Pfam" id="PF25056"/>
    </source>
</evidence>
<dbReference type="RefSeq" id="WP_227180738.1">
    <property type="nucleotide sequence ID" value="NZ_JAJBZT010000005.1"/>
</dbReference>
<reference evidence="2" key="1">
    <citation type="submission" date="2021-10" db="EMBL/GenBank/DDBJ databases">
        <title>The complete genome sequence of Leeia sp. TBRC 13508.</title>
        <authorList>
            <person name="Charoenyingcharoen P."/>
            <person name="Yukphan P."/>
        </authorList>
    </citation>
    <scope>NUCLEOTIDE SEQUENCE</scope>
    <source>
        <strain evidence="2">TBRC 13508</strain>
    </source>
</reference>
<dbReference type="Proteomes" id="UP001165395">
    <property type="component" value="Unassembled WGS sequence"/>
</dbReference>
<evidence type="ECO:0000313" key="3">
    <source>
        <dbReference type="Proteomes" id="UP001165395"/>
    </source>
</evidence>
<accession>A0ABS8D7J5</accession>
<dbReference type="Gene3D" id="3.40.970.30">
    <property type="entry name" value="yp_829618.1 like domains"/>
    <property type="match status" value="1"/>
</dbReference>
<dbReference type="InterPro" id="IPR056695">
    <property type="entry name" value="DUF7793"/>
</dbReference>
<proteinExistence type="predicted"/>
<gene>
    <name evidence="2" type="ORF">LIN78_10410</name>
</gene>
<organism evidence="2 3">
    <name type="scientific">Leeia speluncae</name>
    <dbReference type="NCBI Taxonomy" id="2884804"/>
    <lineage>
        <taxon>Bacteria</taxon>
        <taxon>Pseudomonadati</taxon>
        <taxon>Pseudomonadota</taxon>
        <taxon>Betaproteobacteria</taxon>
        <taxon>Neisseriales</taxon>
        <taxon>Leeiaceae</taxon>
        <taxon>Leeia</taxon>
    </lineage>
</organism>